<keyword evidence="4" id="KW-1185">Reference proteome</keyword>
<feature type="compositionally biased region" description="Polar residues" evidence="1">
    <location>
        <begin position="301"/>
        <end position="323"/>
    </location>
</feature>
<dbReference type="RefSeq" id="XP_028878007.1">
    <property type="nucleotide sequence ID" value="XM_029030710.1"/>
</dbReference>
<gene>
    <name evidence="3" type="ORF">TM35_000531250</name>
</gene>
<evidence type="ECO:0000256" key="2">
    <source>
        <dbReference type="SAM" id="SignalP"/>
    </source>
</evidence>
<keyword evidence="2" id="KW-0732">Signal</keyword>
<organism evidence="3 4">
    <name type="scientific">Trypanosoma theileri</name>
    <dbReference type="NCBI Taxonomy" id="67003"/>
    <lineage>
        <taxon>Eukaryota</taxon>
        <taxon>Discoba</taxon>
        <taxon>Euglenozoa</taxon>
        <taxon>Kinetoplastea</taxon>
        <taxon>Metakinetoplastina</taxon>
        <taxon>Trypanosomatida</taxon>
        <taxon>Trypanosomatidae</taxon>
        <taxon>Trypanosoma</taxon>
    </lineage>
</organism>
<proteinExistence type="predicted"/>
<dbReference type="GeneID" id="39990490"/>
<reference evidence="3 4" key="1">
    <citation type="submission" date="2017-03" db="EMBL/GenBank/DDBJ databases">
        <title>An alternative strategy for trypanosome survival in the mammalian bloodstream revealed through genome and transcriptome analysis of the ubiquitous bovine parasite Trypanosoma (Megatrypanum) theileri.</title>
        <authorList>
            <person name="Kelly S."/>
            <person name="Ivens A."/>
            <person name="Mott A."/>
            <person name="O'Neill E."/>
            <person name="Emms D."/>
            <person name="Macleod O."/>
            <person name="Voorheis P."/>
            <person name="Matthews J."/>
            <person name="Matthews K."/>
            <person name="Carrington M."/>
        </authorList>
    </citation>
    <scope>NUCLEOTIDE SEQUENCE [LARGE SCALE GENOMIC DNA]</scope>
    <source>
        <strain evidence="3">Edinburgh</strain>
    </source>
</reference>
<protein>
    <recommendedName>
        <fullName evidence="5">Mucin-associated surface protein (MASP)</fullName>
    </recommendedName>
</protein>
<dbReference type="Proteomes" id="UP000192257">
    <property type="component" value="Unassembled WGS sequence"/>
</dbReference>
<feature type="compositionally biased region" description="Low complexity" evidence="1">
    <location>
        <begin position="174"/>
        <end position="188"/>
    </location>
</feature>
<dbReference type="VEuPathDB" id="TriTrypDB:TM35_000531250"/>
<dbReference type="EMBL" id="NBCO01000053">
    <property type="protein sequence ID" value="ORC83941.1"/>
    <property type="molecule type" value="Genomic_DNA"/>
</dbReference>
<evidence type="ECO:0008006" key="5">
    <source>
        <dbReference type="Google" id="ProtNLM"/>
    </source>
</evidence>
<feature type="compositionally biased region" description="Polar residues" evidence="1">
    <location>
        <begin position="258"/>
        <end position="272"/>
    </location>
</feature>
<feature type="region of interest" description="Disordered" evidence="1">
    <location>
        <begin position="46"/>
        <end position="349"/>
    </location>
</feature>
<sequence length="372" mass="36994">MMLRLMFYILALLLSVISLCVASAEFTGGGGDRVVPDTEPETKVLHTEVQQTDHTPAGPTDPASHCPAGSDGGSCLTTSAETSCPPNSSVSTDGQPCSPASAKVPDATQPQQLTTGDPGSSSDSLSETGVHGADIAPGVQPQQPPLPPTLSHQQSAPGATCTQNSSNLPCTTATKELTPTKPIITTTEEAGHGALVDVPSNKDGHRAADATGAHVTLGESAPEIGSGSGTDDTSSSSSDHSTASPPPAASAPPGDPQYGNSDNRVSSEADNQGSAGTQPSSSSTSSSETVSSGSSEATIVGNGTTSAGSESSSNQGGNVVNAATTTTTTSTLPPELTNNKKGDADSSSSISSSVWVRVPLLIVVTLACILVC</sequence>
<feature type="compositionally biased region" description="Low complexity" evidence="1">
    <location>
        <begin position="273"/>
        <end position="295"/>
    </location>
</feature>
<evidence type="ECO:0000313" key="3">
    <source>
        <dbReference type="EMBL" id="ORC83941.1"/>
    </source>
</evidence>
<evidence type="ECO:0000313" key="4">
    <source>
        <dbReference type="Proteomes" id="UP000192257"/>
    </source>
</evidence>
<feature type="compositionally biased region" description="Low complexity" evidence="1">
    <location>
        <begin position="229"/>
        <end position="243"/>
    </location>
</feature>
<feature type="compositionally biased region" description="Polar residues" evidence="1">
    <location>
        <begin position="156"/>
        <end position="173"/>
    </location>
</feature>
<feature type="compositionally biased region" description="Polar residues" evidence="1">
    <location>
        <begin position="108"/>
        <end position="127"/>
    </location>
</feature>
<name>A0A1X0NH74_9TRYP</name>
<feature type="chain" id="PRO_5012529715" description="Mucin-associated surface protein (MASP)" evidence="2">
    <location>
        <begin position="23"/>
        <end position="372"/>
    </location>
</feature>
<feature type="compositionally biased region" description="Polar residues" evidence="1">
    <location>
        <begin position="75"/>
        <end position="95"/>
    </location>
</feature>
<evidence type="ECO:0000256" key="1">
    <source>
        <dbReference type="SAM" id="MobiDB-lite"/>
    </source>
</evidence>
<dbReference type="AlphaFoldDB" id="A0A1X0NH74"/>
<accession>A0A1X0NH74</accession>
<feature type="compositionally biased region" description="Pro residues" evidence="1">
    <location>
        <begin position="244"/>
        <end position="255"/>
    </location>
</feature>
<comment type="caution">
    <text evidence="3">The sequence shown here is derived from an EMBL/GenBank/DDBJ whole genome shotgun (WGS) entry which is preliminary data.</text>
</comment>
<feature type="signal peptide" evidence="2">
    <location>
        <begin position="1"/>
        <end position="22"/>
    </location>
</feature>